<dbReference type="Proteomes" id="UP000008177">
    <property type="component" value="Unplaced contigs"/>
</dbReference>
<sequence length="86" mass="9530">MQITPDEKSNSNKQFLKNPSFQLPRPIQSVQATRIVPSASCSLMKAGKTFFFLSQPLQPKSVPSSWSGPGRGNGLSIPMFNKSRKY</sequence>
<reference evidence="3" key="1">
    <citation type="journal article" date="2011" name="PLoS Genet.">
        <title>Genomic analysis of the necrotrophic fungal pathogens Sclerotinia sclerotiorum and Botrytis cinerea.</title>
        <authorList>
            <person name="Amselem J."/>
            <person name="Cuomo C.A."/>
            <person name="van Kan J.A."/>
            <person name="Viaud M."/>
            <person name="Benito E.P."/>
            <person name="Couloux A."/>
            <person name="Coutinho P.M."/>
            <person name="de Vries R.P."/>
            <person name="Dyer P.S."/>
            <person name="Fillinger S."/>
            <person name="Fournier E."/>
            <person name="Gout L."/>
            <person name="Hahn M."/>
            <person name="Kohn L."/>
            <person name="Lapalu N."/>
            <person name="Plummer K.M."/>
            <person name="Pradier J.M."/>
            <person name="Quevillon E."/>
            <person name="Sharon A."/>
            <person name="Simon A."/>
            <person name="ten Have A."/>
            <person name="Tudzynski B."/>
            <person name="Tudzynski P."/>
            <person name="Wincker P."/>
            <person name="Andrew M."/>
            <person name="Anthouard V."/>
            <person name="Beever R.E."/>
            <person name="Beffa R."/>
            <person name="Benoit I."/>
            <person name="Bouzid O."/>
            <person name="Brault B."/>
            <person name="Chen Z."/>
            <person name="Choquer M."/>
            <person name="Collemare J."/>
            <person name="Cotton P."/>
            <person name="Danchin E.G."/>
            <person name="Da Silva C."/>
            <person name="Gautier A."/>
            <person name="Giraud C."/>
            <person name="Giraud T."/>
            <person name="Gonzalez C."/>
            <person name="Grossetete S."/>
            <person name="Guldener U."/>
            <person name="Henrissat B."/>
            <person name="Howlett B.J."/>
            <person name="Kodira C."/>
            <person name="Kretschmer M."/>
            <person name="Lappartient A."/>
            <person name="Leroch M."/>
            <person name="Levis C."/>
            <person name="Mauceli E."/>
            <person name="Neuveglise C."/>
            <person name="Oeser B."/>
            <person name="Pearson M."/>
            <person name="Poulain J."/>
            <person name="Poussereau N."/>
            <person name="Quesneville H."/>
            <person name="Rascle C."/>
            <person name="Schumacher J."/>
            <person name="Segurens B."/>
            <person name="Sexton A."/>
            <person name="Silva E."/>
            <person name="Sirven C."/>
            <person name="Soanes D.M."/>
            <person name="Talbot N.J."/>
            <person name="Templeton M."/>
            <person name="Yandava C."/>
            <person name="Yarden O."/>
            <person name="Zeng Q."/>
            <person name="Rollins J.A."/>
            <person name="Lebrun M.H."/>
            <person name="Dickman M."/>
        </authorList>
    </citation>
    <scope>NUCLEOTIDE SEQUENCE [LARGE SCALE GENOMIC DNA]</scope>
    <source>
        <strain evidence="3">T4</strain>
    </source>
</reference>
<evidence type="ECO:0000256" key="1">
    <source>
        <dbReference type="SAM" id="MobiDB-lite"/>
    </source>
</evidence>
<evidence type="ECO:0000313" key="2">
    <source>
        <dbReference type="EMBL" id="CCD56195.1"/>
    </source>
</evidence>
<feature type="region of interest" description="Disordered" evidence="1">
    <location>
        <begin position="1"/>
        <end position="23"/>
    </location>
</feature>
<dbReference type="InParanoid" id="G2YXM4"/>
<protein>
    <submittedName>
        <fullName evidence="2">Uncharacterized protein</fullName>
    </submittedName>
</protein>
<dbReference type="EMBL" id="FQ790359">
    <property type="protein sequence ID" value="CCD56195.1"/>
    <property type="molecule type" value="Genomic_DNA"/>
</dbReference>
<feature type="region of interest" description="Disordered" evidence="1">
    <location>
        <begin position="61"/>
        <end position="86"/>
    </location>
</feature>
<organism evidence="2 3">
    <name type="scientific">Botryotinia fuckeliana (strain T4)</name>
    <name type="common">Noble rot fungus</name>
    <name type="synonym">Botrytis cinerea</name>
    <dbReference type="NCBI Taxonomy" id="999810"/>
    <lineage>
        <taxon>Eukaryota</taxon>
        <taxon>Fungi</taxon>
        <taxon>Dikarya</taxon>
        <taxon>Ascomycota</taxon>
        <taxon>Pezizomycotina</taxon>
        <taxon>Leotiomycetes</taxon>
        <taxon>Helotiales</taxon>
        <taxon>Sclerotiniaceae</taxon>
        <taxon>Botrytis</taxon>
    </lineage>
</organism>
<evidence type="ECO:0000313" key="3">
    <source>
        <dbReference type="Proteomes" id="UP000008177"/>
    </source>
</evidence>
<dbReference type="HOGENOM" id="CLU_2497646_0_0_1"/>
<accession>G2YXM4</accession>
<proteinExistence type="predicted"/>
<feature type="compositionally biased region" description="Polar residues" evidence="1">
    <location>
        <begin position="11"/>
        <end position="21"/>
    </location>
</feature>
<feature type="compositionally biased region" description="Basic and acidic residues" evidence="1">
    <location>
        <begin position="1"/>
        <end position="10"/>
    </location>
</feature>
<gene>
    <name evidence="2" type="ORF">BofuT4_uP148050.1</name>
</gene>
<name>G2YXM4_BOTF4</name>
<dbReference type="AlphaFoldDB" id="G2YXM4"/>